<evidence type="ECO:0000313" key="3">
    <source>
        <dbReference type="Proteomes" id="UP001197684"/>
    </source>
</evidence>
<feature type="transmembrane region" description="Helical" evidence="1">
    <location>
        <begin position="36"/>
        <end position="56"/>
    </location>
</feature>
<name>A0AAW4UA68_9FIRM</name>
<reference evidence="2" key="1">
    <citation type="submission" date="2021-10" db="EMBL/GenBank/DDBJ databases">
        <title>Collection of gut derived symbiotic bacterial strains cultured from healthy donors.</title>
        <authorList>
            <person name="Lin H."/>
            <person name="Littmann E."/>
            <person name="Kohout C."/>
            <person name="Pamer E.G."/>
        </authorList>
    </citation>
    <scope>NUCLEOTIDE SEQUENCE</scope>
    <source>
        <strain evidence="2">DFI.9.42</strain>
    </source>
</reference>
<evidence type="ECO:0000256" key="1">
    <source>
        <dbReference type="SAM" id="Phobius"/>
    </source>
</evidence>
<keyword evidence="1" id="KW-0472">Membrane</keyword>
<evidence type="ECO:0000313" key="2">
    <source>
        <dbReference type="EMBL" id="MCB6937238.1"/>
    </source>
</evidence>
<dbReference type="Proteomes" id="UP001197684">
    <property type="component" value="Unassembled WGS sequence"/>
</dbReference>
<dbReference type="RefSeq" id="WP_306780472.1">
    <property type="nucleotide sequence ID" value="NZ_JAJCJK010000002.1"/>
</dbReference>
<comment type="caution">
    <text evidence="2">The sequence shown here is derived from an EMBL/GenBank/DDBJ whole genome shotgun (WGS) entry which is preliminary data.</text>
</comment>
<accession>A0AAW4UA68</accession>
<dbReference type="EMBL" id="JAJCJK010000002">
    <property type="protein sequence ID" value="MCB6937238.1"/>
    <property type="molecule type" value="Genomic_DNA"/>
</dbReference>
<dbReference type="AlphaFoldDB" id="A0AAW4UA68"/>
<feature type="transmembrane region" description="Helical" evidence="1">
    <location>
        <begin position="68"/>
        <end position="92"/>
    </location>
</feature>
<feature type="transmembrane region" description="Helical" evidence="1">
    <location>
        <begin position="188"/>
        <end position="211"/>
    </location>
</feature>
<gene>
    <name evidence="2" type="ORF">LIZ56_02270</name>
</gene>
<keyword evidence="1" id="KW-0812">Transmembrane</keyword>
<proteinExistence type="predicted"/>
<organism evidence="2 3">
    <name type="scientific">Agathobacter rectalis</name>
    <dbReference type="NCBI Taxonomy" id="39491"/>
    <lineage>
        <taxon>Bacteria</taxon>
        <taxon>Bacillati</taxon>
        <taxon>Bacillota</taxon>
        <taxon>Clostridia</taxon>
        <taxon>Lachnospirales</taxon>
        <taxon>Lachnospiraceae</taxon>
        <taxon>Agathobacter</taxon>
    </lineage>
</organism>
<keyword evidence="1" id="KW-1133">Transmembrane helix</keyword>
<feature type="transmembrane region" description="Helical" evidence="1">
    <location>
        <begin position="157"/>
        <end position="176"/>
    </location>
</feature>
<sequence>MSNVINYSHKFSISDSEYVSLRNELIQRILLINSQATNAITIVLTMWAAGLGLFGIQVANLDNLNAMHNLIMCFGEVGVFFCALLILIPLALKSGENLKQQAAISAYISYFYYELIKENKIKSSIIYPWEYVSELTNEIYNNKKKYKSVLTMINSEYPILGLVSLIFTLVLTFANYCFIFESHKDVGITTLFILLMILIGIIEILIIIFLYKKTNILMNMTPILAAKSKSYVKIAKDMGWL</sequence>
<protein>
    <submittedName>
        <fullName evidence="2">Uncharacterized protein</fullName>
    </submittedName>
</protein>